<dbReference type="PANTHER" id="PTHR16106">
    <property type="entry name" value="CHROMOSOME 4 OPEN READING FRAME 19"/>
    <property type="match status" value="1"/>
</dbReference>
<dbReference type="Proteomes" id="UP001176941">
    <property type="component" value="Chromosome 17"/>
</dbReference>
<organism evidence="2 3">
    <name type="scientific">Rangifer tarandus platyrhynchus</name>
    <name type="common">Svalbard reindeer</name>
    <dbReference type="NCBI Taxonomy" id="3082113"/>
    <lineage>
        <taxon>Eukaryota</taxon>
        <taxon>Metazoa</taxon>
        <taxon>Chordata</taxon>
        <taxon>Craniata</taxon>
        <taxon>Vertebrata</taxon>
        <taxon>Euteleostomi</taxon>
        <taxon>Mammalia</taxon>
        <taxon>Eutheria</taxon>
        <taxon>Laurasiatheria</taxon>
        <taxon>Artiodactyla</taxon>
        <taxon>Ruminantia</taxon>
        <taxon>Pecora</taxon>
        <taxon>Cervidae</taxon>
        <taxon>Odocoileinae</taxon>
        <taxon>Rangifer</taxon>
    </lineage>
</organism>
<proteinExistence type="predicted"/>
<dbReference type="EMBL" id="OX459953">
    <property type="protein sequence ID" value="CAI9158588.1"/>
    <property type="molecule type" value="Genomic_DNA"/>
</dbReference>
<dbReference type="InterPro" id="IPR031528">
    <property type="entry name" value="C4orf19"/>
</dbReference>
<feature type="compositionally biased region" description="Basic and acidic residues" evidence="1">
    <location>
        <begin position="212"/>
        <end position="232"/>
    </location>
</feature>
<accession>A0ABN8YAH7</accession>
<gene>
    <name evidence="2" type="ORF">MRATA1EN1_LOCUS7550</name>
</gene>
<sequence>MTAPGRPLRAPRVRAALSRRRFPARPPEAGEAMGAGTPPPPPPPPQVGTVSCPALPAAPRAAPETDFRGARLCGLIAPTSLAGQFYVFISFCHEEKSSKLDFVVIKLNKPQYQPERQTSVLLTTRPRDRVCVRVSTDASTGLGDQGSQSSTEQITVGLKPGRQNFTHLEKMGCRCCKMIQSYLFDPVHVPSPGYVNEVNSCKLDEEDTLKLKDRQGSEILVHKGDPPNEGSKRTASGSGTAAPQEPCGPPRGPLLLGDAVGGPCAEKTGGAINGLGPAAVLPLTGEPGPPQGDRDSWASAANKGHPTQPFLEGGSARELDCMQLASGEKQVIGNGGSGAPSMAGFAAWEVPAHVLQTPTPDYPQLWGSAEDNADHVDHQEKGRLFKIHSEKEPQEGDHAPAGECGVNMPFSVKRSWDSLNEAVTTELPSVCFDKDDPAQDVPVVDSRNGWEEAPGSAGDGSWETADEDAEVAEALAALEAATAGEEVDEAE</sequence>
<name>A0ABN8YAH7_RANTA</name>
<evidence type="ECO:0000313" key="3">
    <source>
        <dbReference type="Proteomes" id="UP001176941"/>
    </source>
</evidence>
<feature type="compositionally biased region" description="Pro residues" evidence="1">
    <location>
        <begin position="37"/>
        <end position="46"/>
    </location>
</feature>
<dbReference type="PANTHER" id="PTHR16106:SF3">
    <property type="entry name" value="CHROMOSOME 4 OPEN READING FRAME 19"/>
    <property type="match status" value="1"/>
</dbReference>
<feature type="region of interest" description="Disordered" evidence="1">
    <location>
        <begin position="278"/>
        <end position="313"/>
    </location>
</feature>
<feature type="region of interest" description="Disordered" evidence="1">
    <location>
        <begin position="1"/>
        <end position="48"/>
    </location>
</feature>
<feature type="compositionally biased region" description="Low complexity" evidence="1">
    <location>
        <begin position="27"/>
        <end position="36"/>
    </location>
</feature>
<evidence type="ECO:0000256" key="1">
    <source>
        <dbReference type="SAM" id="MobiDB-lite"/>
    </source>
</evidence>
<evidence type="ECO:0000313" key="2">
    <source>
        <dbReference type="EMBL" id="CAI9158588.1"/>
    </source>
</evidence>
<keyword evidence="3" id="KW-1185">Reference proteome</keyword>
<feature type="region of interest" description="Disordered" evidence="1">
    <location>
        <begin position="433"/>
        <end position="466"/>
    </location>
</feature>
<feature type="region of interest" description="Disordered" evidence="1">
    <location>
        <begin position="212"/>
        <end position="260"/>
    </location>
</feature>
<reference evidence="2" key="1">
    <citation type="submission" date="2023-04" db="EMBL/GenBank/DDBJ databases">
        <authorList>
            <consortium name="ELIXIR-Norway"/>
        </authorList>
    </citation>
    <scope>NUCLEOTIDE SEQUENCE [LARGE SCALE GENOMIC DNA]</scope>
</reference>
<protein>
    <submittedName>
        <fullName evidence="2">Uncharacterized protein</fullName>
    </submittedName>
</protein>
<dbReference type="Pfam" id="PF15770">
    <property type="entry name" value="DUF4699"/>
    <property type="match status" value="1"/>
</dbReference>
<feature type="compositionally biased region" description="Basic residues" evidence="1">
    <location>
        <begin position="9"/>
        <end position="23"/>
    </location>
</feature>